<evidence type="ECO:0000256" key="1">
    <source>
        <dbReference type="SAM" id="Phobius"/>
    </source>
</evidence>
<feature type="transmembrane region" description="Helical" evidence="1">
    <location>
        <begin position="9"/>
        <end position="28"/>
    </location>
</feature>
<dbReference type="Proteomes" id="UP001225378">
    <property type="component" value="Chromosome"/>
</dbReference>
<dbReference type="EMBL" id="CP157743">
    <property type="protein sequence ID" value="XBS20457.1"/>
    <property type="molecule type" value="Genomic_DNA"/>
</dbReference>
<sequence length="56" mass="6186">MAFVKAQSVLLKLITYVFIVTVFLNFSVEPAIAGELTLQSGKFDNSIGWEEQSAPH</sequence>
<accession>A0AAU7NTZ3</accession>
<dbReference type="KEGG" id="mech:Q9L42_019240"/>
<keyword evidence="1" id="KW-0812">Transmembrane</keyword>
<gene>
    <name evidence="2" type="ORF">Q9L42_019240</name>
</gene>
<dbReference type="AlphaFoldDB" id="A0AAU7NTZ3"/>
<proteinExistence type="predicted"/>
<evidence type="ECO:0000313" key="2">
    <source>
        <dbReference type="EMBL" id="XBS20457.1"/>
    </source>
</evidence>
<organism evidence="2 3">
    <name type="scientific">Methylomarinum roseum</name>
    <dbReference type="NCBI Taxonomy" id="3067653"/>
    <lineage>
        <taxon>Bacteria</taxon>
        <taxon>Pseudomonadati</taxon>
        <taxon>Pseudomonadota</taxon>
        <taxon>Gammaproteobacteria</taxon>
        <taxon>Methylococcales</taxon>
        <taxon>Methylococcaceae</taxon>
        <taxon>Methylomarinum</taxon>
    </lineage>
</organism>
<evidence type="ECO:0000313" key="3">
    <source>
        <dbReference type="Proteomes" id="UP001225378"/>
    </source>
</evidence>
<name>A0AAU7NTZ3_9GAMM</name>
<keyword evidence="3" id="KW-1185">Reference proteome</keyword>
<protein>
    <submittedName>
        <fullName evidence="2">Uncharacterized protein</fullName>
    </submittedName>
</protein>
<keyword evidence="1" id="KW-0472">Membrane</keyword>
<dbReference type="RefSeq" id="WP_305906765.1">
    <property type="nucleotide sequence ID" value="NZ_CP157743.1"/>
</dbReference>
<keyword evidence="1" id="KW-1133">Transmembrane helix</keyword>
<reference evidence="2 3" key="1">
    <citation type="journal article" date="2024" name="Microbiology">
        <title>Methylomarinum rosea sp. nov., a novel halophilic methanotrophic bacterium from the hypersaline Lake Elton.</title>
        <authorList>
            <person name="Suleimanov R.Z."/>
            <person name="Oshkin I.Y."/>
            <person name="Danilova O.V."/>
            <person name="Suzina N.E."/>
            <person name="Dedysh S.N."/>
        </authorList>
    </citation>
    <scope>NUCLEOTIDE SEQUENCE [LARGE SCALE GENOMIC DNA]</scope>
    <source>
        <strain evidence="2 3">Ch1-1</strain>
    </source>
</reference>